<evidence type="ECO:0000256" key="1">
    <source>
        <dbReference type="SAM" id="MobiDB-lite"/>
    </source>
</evidence>
<gene>
    <name evidence="3" type="ORF">SAMN05216574_113113</name>
</gene>
<dbReference type="AlphaFoldDB" id="A0A1I2IPI7"/>
<accession>A0A1I2IPI7</accession>
<name>A0A1I2IPI7_9ACTN</name>
<keyword evidence="2" id="KW-0472">Membrane</keyword>
<dbReference type="STRING" id="1798228.SAMN05216574_113113"/>
<evidence type="ECO:0000313" key="4">
    <source>
        <dbReference type="Proteomes" id="UP000198589"/>
    </source>
</evidence>
<organism evidence="3 4">
    <name type="scientific">Blastococcus tunisiensis</name>
    <dbReference type="NCBI Taxonomy" id="1798228"/>
    <lineage>
        <taxon>Bacteria</taxon>
        <taxon>Bacillati</taxon>
        <taxon>Actinomycetota</taxon>
        <taxon>Actinomycetes</taxon>
        <taxon>Geodermatophilales</taxon>
        <taxon>Geodermatophilaceae</taxon>
        <taxon>Blastococcus</taxon>
    </lineage>
</organism>
<dbReference type="Proteomes" id="UP000198589">
    <property type="component" value="Unassembled WGS sequence"/>
</dbReference>
<dbReference type="EMBL" id="FOND01000013">
    <property type="protein sequence ID" value="SFF42746.1"/>
    <property type="molecule type" value="Genomic_DNA"/>
</dbReference>
<keyword evidence="2" id="KW-1133">Transmembrane helix</keyword>
<keyword evidence="2" id="KW-0812">Transmembrane</keyword>
<proteinExistence type="predicted"/>
<sequence>MDRRSTVVYLVGAVTVWGGTVVALGILLSGSGRFGEVLAILVGPAVWFVLLVPAGLSWTTRRRREQEGRRPATVEDADPPAERN</sequence>
<reference evidence="4" key="1">
    <citation type="submission" date="2016-10" db="EMBL/GenBank/DDBJ databases">
        <authorList>
            <person name="Varghese N."/>
            <person name="Submissions S."/>
        </authorList>
    </citation>
    <scope>NUCLEOTIDE SEQUENCE [LARGE SCALE GENOMIC DNA]</scope>
    <source>
        <strain evidence="4">DSM 46838</strain>
    </source>
</reference>
<keyword evidence="4" id="KW-1185">Reference proteome</keyword>
<feature type="compositionally biased region" description="Basic and acidic residues" evidence="1">
    <location>
        <begin position="64"/>
        <end position="73"/>
    </location>
</feature>
<feature type="compositionally biased region" description="Acidic residues" evidence="1">
    <location>
        <begin position="75"/>
        <end position="84"/>
    </location>
</feature>
<feature type="transmembrane region" description="Helical" evidence="2">
    <location>
        <begin position="37"/>
        <end position="60"/>
    </location>
</feature>
<protein>
    <submittedName>
        <fullName evidence="3">Uncharacterized protein</fullName>
    </submittedName>
</protein>
<evidence type="ECO:0000256" key="2">
    <source>
        <dbReference type="SAM" id="Phobius"/>
    </source>
</evidence>
<feature type="region of interest" description="Disordered" evidence="1">
    <location>
        <begin position="61"/>
        <end position="84"/>
    </location>
</feature>
<dbReference type="RefSeq" id="WP_092201221.1">
    <property type="nucleotide sequence ID" value="NZ_FOND01000013.1"/>
</dbReference>
<evidence type="ECO:0000313" key="3">
    <source>
        <dbReference type="EMBL" id="SFF42746.1"/>
    </source>
</evidence>
<feature type="transmembrane region" description="Helical" evidence="2">
    <location>
        <begin position="7"/>
        <end position="31"/>
    </location>
</feature>